<sequence>MATPLPPDLLVDHSPPDVMNDPQYAPHPTGREDGTSDPDTCRICRGEGSEAEPLFHPCKCSGSIKHVHQDCLMEWLSHSQKKYCELCKTPFRFTKLYSPNMPQHLPTGIFFRRSVVHSMRHLATWLRFCLVVAVWLGCLPYVIRQVWRLLFWFSDGGWPPRYMEIDMVRNASRLLEMARERAQLLSENGTTPATPFHAASTTPATEGSIWNLLVRFSESMNTSESDPLTAGLFKSLYFGLGIPVRAVPPNNLSNASGPASILGAPVAPRSNSLLSSVRFLSNMTRNPYVNQIIVTVAEGYVITLLVVISFILIFLIREWVVQQQFGANLRAGFNQDVAAAERPREQDAAAAAAPEAAPVNIPEPRDVGQRPMARPRRRNIQFEDAEGGAPRRAVHEDARVAHENGEDARQQRPAPVRDALAPATEIQRQLTEEPRMTEEFLAIWRRADSNPKEVLRIIEEENKTDEMRYWVNAMKTLQPHQPQGGIHARNFTATNGMRDRMNLGRPARPARSSSEGNGAGGIETKEYDQGSNSSDSWEDIPDSTGNPAEGGIIASSYDTLLTPQQHNHDLSFSKGKEREHDDTEELPLQRTLPTKPWDVSPPQTPFENSRSSILRPRAISDGPQLRDNISPLANNNWSFKHLPDPNYERNFPPLGSGSRLETADRPSDFLSSPYTNGPQAASAAQPVEGSNASTMPSPIDSESFDPTRVRRQDDAERTYANWDGAFDLNPVSSPVEETGDGGAEPELLPPQQDTPLPGPPEPPAARPAEPQGVLETLAGWLWGGVDDRGGDEEANGEDLAADPRFAPEDGDIFEQGEFAEQDREVAEAALAAGIDPNDPDAIDEAEDFDGIMELIDMVVSFIGFLSYCLIGLLLLPVWLWNAVIPGSWSMDGGIAWAKAALRLSNVASERVLNGTIDNLLNFGDSDIFTFSAASHESLLTLGSLVRSALAWVGHTLAYPFVGGFSLTMSNAWAFFVSILQGVWQLILAFPRFVMKPDSWVISLEVAKRATPLDPELSSWSGIDRFWATLTGYTTLCIIGALYVKRGTPFSTGPVGREWEATVIDILHQAGGVMKVILIISIEMLVFPLYCGLLLDAALLPLFENATIMSRVEFTLRSPMTSVFVHWFVGTCYMFHFALFVSMCRKIMRKGVLYFIRDPDDPTFHPVRDVLERNVATQLRKILFSALVYGALVVICLGGVVWGLSYTFRGVLPIHWSSNEPVLEFPIDLLFYNFLMPLAVKFFRPSDGLHAMYSWWFHQCARMLRLSWFLFDERRVDEEGHNVRRTWADLFRGIKGDPTKVVKTEDPRQPFMDDPEMDVYFRRDGRYVRAPASDQVRVPKGNDIFLQVDEHNNRVDGNWDRPDGIHGRDSRLYKQVYVPPHFRLRICAFILSIWIFAALTGVCITIVPLVFGRHMFSMMLPSHIRKNDIYAFSIGIYILGSALYGILHLRSFIAYLISSLAITHETPQNVLRRITAISSRVARIVWTYAAFIFVLPTLFAFVVEFYAILPLHTYFYTANEVHTVHFVQAWTLGLLYVKLTSRVILIYSDTLPAISLRAITRNGYLNPDAWLATRAFILPGTILLCFALVWPYCIARLAVLTVFKGVTEEQTTLIYRYVYPAVLAAATCCWLGWLLVGMLRVWRSRIRDEVYLIGERLHNFGDRKSTSSGVGIGVRRIET</sequence>
<dbReference type="Pfam" id="PF25417">
    <property type="entry name" value="DUF7889"/>
    <property type="match status" value="1"/>
</dbReference>
<feature type="compositionally biased region" description="Low complexity" evidence="13">
    <location>
        <begin position="348"/>
        <end position="358"/>
    </location>
</feature>
<comment type="pathway">
    <text evidence="3">Protein modification; protein ubiquitination.</text>
</comment>
<evidence type="ECO:0000259" key="15">
    <source>
        <dbReference type="PROSITE" id="PS51292"/>
    </source>
</evidence>
<dbReference type="InterPro" id="IPR056521">
    <property type="entry name" value="MARCHF6-like_C"/>
</dbReference>
<comment type="subcellular location">
    <subcellularLocation>
        <location evidence="2">Membrane</location>
        <topology evidence="2">Multi-pass membrane protein</topology>
    </subcellularLocation>
</comment>
<feature type="compositionally biased region" description="Basic and acidic residues" evidence="13">
    <location>
        <begin position="29"/>
        <end position="41"/>
    </location>
</feature>
<keyword evidence="9" id="KW-0833">Ubl conjugation pathway</keyword>
<evidence type="ECO:0000256" key="2">
    <source>
        <dbReference type="ARBA" id="ARBA00004141"/>
    </source>
</evidence>
<keyword evidence="6 14" id="KW-0812">Transmembrane</keyword>
<feature type="transmembrane region" description="Helical" evidence="14">
    <location>
        <begin position="292"/>
        <end position="316"/>
    </location>
</feature>
<protein>
    <recommendedName>
        <fullName evidence="4">RING-type E3 ubiquitin transferase</fullName>
        <ecNumber evidence="4">2.3.2.27</ecNumber>
    </recommendedName>
</protein>
<feature type="compositionally biased region" description="Basic and acidic residues" evidence="13">
    <location>
        <begin position="705"/>
        <end position="717"/>
    </location>
</feature>
<feature type="region of interest" description="Disordered" evidence="13">
    <location>
        <begin position="782"/>
        <end position="806"/>
    </location>
</feature>
<name>A0A0C3HX91_OIDMZ</name>
<feature type="region of interest" description="Disordered" evidence="13">
    <location>
        <begin position="494"/>
        <end position="552"/>
    </location>
</feature>
<feature type="transmembrane region" description="Helical" evidence="14">
    <location>
        <begin position="1484"/>
        <end position="1508"/>
    </location>
</feature>
<organism evidence="16 17">
    <name type="scientific">Oidiodendron maius (strain Zn)</name>
    <dbReference type="NCBI Taxonomy" id="913774"/>
    <lineage>
        <taxon>Eukaryota</taxon>
        <taxon>Fungi</taxon>
        <taxon>Dikarya</taxon>
        <taxon>Ascomycota</taxon>
        <taxon>Pezizomycotina</taxon>
        <taxon>Leotiomycetes</taxon>
        <taxon>Leotiomycetes incertae sedis</taxon>
        <taxon>Myxotrichaceae</taxon>
        <taxon>Oidiodendron</taxon>
    </lineage>
</organism>
<dbReference type="InParanoid" id="A0A0C3HX91"/>
<feature type="compositionally biased region" description="Pro residues" evidence="13">
    <location>
        <begin position="756"/>
        <end position="765"/>
    </location>
</feature>
<feature type="domain" description="RING-CH-type" evidence="15">
    <location>
        <begin position="33"/>
        <end position="94"/>
    </location>
</feature>
<feature type="compositionally biased region" description="Acidic residues" evidence="13">
    <location>
        <begin position="789"/>
        <end position="800"/>
    </location>
</feature>
<feature type="transmembrane region" description="Helical" evidence="14">
    <location>
        <begin position="122"/>
        <end position="143"/>
    </location>
</feature>
<feature type="transmembrane region" description="Helical" evidence="14">
    <location>
        <begin position="1025"/>
        <end position="1043"/>
    </location>
</feature>
<feature type="transmembrane region" description="Helical" evidence="14">
    <location>
        <begin position="858"/>
        <end position="880"/>
    </location>
</feature>
<dbReference type="EC" id="2.3.2.27" evidence="4"/>
<dbReference type="PANTHER" id="PTHR13145">
    <property type="entry name" value="SSM4 PROTEIN"/>
    <property type="match status" value="1"/>
</dbReference>
<evidence type="ECO:0000256" key="3">
    <source>
        <dbReference type="ARBA" id="ARBA00004906"/>
    </source>
</evidence>
<dbReference type="OrthoDB" id="1108038at2759"/>
<evidence type="ECO:0000313" key="16">
    <source>
        <dbReference type="EMBL" id="KIN07530.1"/>
    </source>
</evidence>
<evidence type="ECO:0000256" key="12">
    <source>
        <dbReference type="ARBA" id="ARBA00023136"/>
    </source>
</evidence>
<keyword evidence="8" id="KW-0863">Zinc-finger</keyword>
<dbReference type="GO" id="GO:0008270">
    <property type="term" value="F:zinc ion binding"/>
    <property type="evidence" value="ECO:0007669"/>
    <property type="project" value="UniProtKB-KW"/>
</dbReference>
<keyword evidence="17" id="KW-1185">Reference proteome</keyword>
<reference evidence="17" key="2">
    <citation type="submission" date="2015-01" db="EMBL/GenBank/DDBJ databases">
        <title>Evolutionary Origins and Diversification of the Mycorrhizal Mutualists.</title>
        <authorList>
            <consortium name="DOE Joint Genome Institute"/>
            <consortium name="Mycorrhizal Genomics Consortium"/>
            <person name="Kohler A."/>
            <person name="Kuo A."/>
            <person name="Nagy L.G."/>
            <person name="Floudas D."/>
            <person name="Copeland A."/>
            <person name="Barry K.W."/>
            <person name="Cichocki N."/>
            <person name="Veneault-Fourrey C."/>
            <person name="LaButti K."/>
            <person name="Lindquist E.A."/>
            <person name="Lipzen A."/>
            <person name="Lundell T."/>
            <person name="Morin E."/>
            <person name="Murat C."/>
            <person name="Riley R."/>
            <person name="Ohm R."/>
            <person name="Sun H."/>
            <person name="Tunlid A."/>
            <person name="Henrissat B."/>
            <person name="Grigoriev I.V."/>
            <person name="Hibbett D.S."/>
            <person name="Martin F."/>
        </authorList>
    </citation>
    <scope>NUCLEOTIDE SEQUENCE [LARGE SCALE GENOMIC DNA]</scope>
    <source>
        <strain evidence="17">Zn</strain>
    </source>
</reference>
<dbReference type="SMART" id="SM00744">
    <property type="entry name" value="RINGv"/>
    <property type="match status" value="1"/>
</dbReference>
<dbReference type="Proteomes" id="UP000054321">
    <property type="component" value="Unassembled WGS sequence"/>
</dbReference>
<evidence type="ECO:0000256" key="7">
    <source>
        <dbReference type="ARBA" id="ARBA00022723"/>
    </source>
</evidence>
<evidence type="ECO:0000256" key="14">
    <source>
        <dbReference type="SAM" id="Phobius"/>
    </source>
</evidence>
<feature type="transmembrane region" description="Helical" evidence="14">
    <location>
        <begin position="1385"/>
        <end position="1408"/>
    </location>
</feature>
<evidence type="ECO:0000256" key="4">
    <source>
        <dbReference type="ARBA" id="ARBA00012483"/>
    </source>
</evidence>
<feature type="compositionally biased region" description="Basic and acidic residues" evidence="13">
    <location>
        <begin position="567"/>
        <end position="581"/>
    </location>
</feature>
<proteinExistence type="predicted"/>
<dbReference type="SUPFAM" id="SSF57850">
    <property type="entry name" value="RING/U-box"/>
    <property type="match status" value="1"/>
</dbReference>
<evidence type="ECO:0000256" key="10">
    <source>
        <dbReference type="ARBA" id="ARBA00022833"/>
    </source>
</evidence>
<feature type="region of interest" description="Disordered" evidence="13">
    <location>
        <begin position="1"/>
        <end position="41"/>
    </location>
</feature>
<keyword evidence="7" id="KW-0479">Metal-binding</keyword>
<feature type="compositionally biased region" description="Low complexity" evidence="13">
    <location>
        <begin position="745"/>
        <end position="755"/>
    </location>
</feature>
<keyword evidence="12 14" id="KW-0472">Membrane</keyword>
<feature type="transmembrane region" description="Helical" evidence="14">
    <location>
        <begin position="973"/>
        <end position="993"/>
    </location>
</feature>
<dbReference type="Pfam" id="PF12906">
    <property type="entry name" value="RINGv"/>
    <property type="match status" value="1"/>
</dbReference>
<dbReference type="InterPro" id="IPR057211">
    <property type="entry name" value="DUF7889"/>
</dbReference>
<feature type="transmembrane region" description="Helical" evidence="14">
    <location>
        <begin position="1224"/>
        <end position="1242"/>
    </location>
</feature>
<feature type="region of interest" description="Disordered" evidence="13">
    <location>
        <begin position="342"/>
        <end position="373"/>
    </location>
</feature>
<keyword evidence="11 14" id="KW-1133">Transmembrane helix</keyword>
<dbReference type="GO" id="GO:0036503">
    <property type="term" value="P:ERAD pathway"/>
    <property type="evidence" value="ECO:0007669"/>
    <property type="project" value="TreeGrafter"/>
</dbReference>
<dbReference type="CDD" id="cd16702">
    <property type="entry name" value="RING_CH-C4HC3_MARCH6"/>
    <property type="match status" value="1"/>
</dbReference>
<accession>A0A0C3HX91</accession>
<gene>
    <name evidence="16" type="ORF">OIDMADRAFT_151137</name>
</gene>
<evidence type="ECO:0000256" key="13">
    <source>
        <dbReference type="SAM" id="MobiDB-lite"/>
    </source>
</evidence>
<dbReference type="EMBL" id="KN832870">
    <property type="protein sequence ID" value="KIN07530.1"/>
    <property type="molecule type" value="Genomic_DNA"/>
</dbReference>
<evidence type="ECO:0000256" key="11">
    <source>
        <dbReference type="ARBA" id="ARBA00022989"/>
    </source>
</evidence>
<dbReference type="InterPro" id="IPR013083">
    <property type="entry name" value="Znf_RING/FYVE/PHD"/>
</dbReference>
<feature type="region of interest" description="Disordered" evidence="13">
    <location>
        <begin position="648"/>
        <end position="769"/>
    </location>
</feature>
<feature type="transmembrane region" description="Helical" evidence="14">
    <location>
        <begin position="1181"/>
        <end position="1204"/>
    </location>
</feature>
<evidence type="ECO:0000256" key="8">
    <source>
        <dbReference type="ARBA" id="ARBA00022771"/>
    </source>
</evidence>
<evidence type="ECO:0000256" key="1">
    <source>
        <dbReference type="ARBA" id="ARBA00000900"/>
    </source>
</evidence>
<dbReference type="HOGENOM" id="CLU_001266_0_0_1"/>
<keyword evidence="5" id="KW-0808">Transferase</keyword>
<evidence type="ECO:0000256" key="9">
    <source>
        <dbReference type="ARBA" id="ARBA00022786"/>
    </source>
</evidence>
<evidence type="ECO:0000256" key="5">
    <source>
        <dbReference type="ARBA" id="ARBA00022679"/>
    </source>
</evidence>
<feature type="transmembrane region" description="Helical" evidence="14">
    <location>
        <begin position="1616"/>
        <end position="1638"/>
    </location>
</feature>
<feature type="region of interest" description="Disordered" evidence="13">
    <location>
        <begin position="567"/>
        <end position="627"/>
    </location>
</feature>
<dbReference type="Gene3D" id="3.30.40.10">
    <property type="entry name" value="Zinc/RING finger domain, C3HC4 (zinc finger)"/>
    <property type="match status" value="1"/>
</dbReference>
<reference evidence="16 17" key="1">
    <citation type="submission" date="2014-04" db="EMBL/GenBank/DDBJ databases">
        <authorList>
            <consortium name="DOE Joint Genome Institute"/>
            <person name="Kuo A."/>
            <person name="Martino E."/>
            <person name="Perotto S."/>
            <person name="Kohler A."/>
            <person name="Nagy L.G."/>
            <person name="Floudas D."/>
            <person name="Copeland A."/>
            <person name="Barry K.W."/>
            <person name="Cichocki N."/>
            <person name="Veneault-Fourrey C."/>
            <person name="LaButti K."/>
            <person name="Lindquist E.A."/>
            <person name="Lipzen A."/>
            <person name="Lundell T."/>
            <person name="Morin E."/>
            <person name="Murat C."/>
            <person name="Sun H."/>
            <person name="Tunlid A."/>
            <person name="Henrissat B."/>
            <person name="Grigoriev I.V."/>
            <person name="Hibbett D.S."/>
            <person name="Martin F."/>
            <person name="Nordberg H.P."/>
            <person name="Cantor M.N."/>
            <person name="Hua S.X."/>
        </authorList>
    </citation>
    <scope>NUCLEOTIDE SEQUENCE [LARGE SCALE GENOMIC DNA]</scope>
    <source>
        <strain evidence="16 17">Zn</strain>
    </source>
</reference>
<dbReference type="STRING" id="913774.A0A0C3HX91"/>
<dbReference type="InterPro" id="IPR011016">
    <property type="entry name" value="Znf_RING-CH"/>
</dbReference>
<feature type="transmembrane region" description="Helical" evidence="14">
    <location>
        <begin position="1568"/>
        <end position="1596"/>
    </location>
</feature>
<keyword evidence="10" id="KW-0862">Zinc</keyword>
<dbReference type="GO" id="GO:0005789">
    <property type="term" value="C:endoplasmic reticulum membrane"/>
    <property type="evidence" value="ECO:0007669"/>
    <property type="project" value="TreeGrafter"/>
</dbReference>
<feature type="transmembrane region" description="Helical" evidence="14">
    <location>
        <begin position="1075"/>
        <end position="1102"/>
    </location>
</feature>
<feature type="transmembrane region" description="Helical" evidence="14">
    <location>
        <begin position="1528"/>
        <end position="1547"/>
    </location>
</feature>
<evidence type="ECO:0000256" key="6">
    <source>
        <dbReference type="ARBA" id="ARBA00022692"/>
    </source>
</evidence>
<dbReference type="Pfam" id="PF23113">
    <property type="entry name" value="MARCHF6_C"/>
    <property type="match status" value="1"/>
</dbReference>
<dbReference type="GO" id="GO:0061630">
    <property type="term" value="F:ubiquitin protein ligase activity"/>
    <property type="evidence" value="ECO:0007669"/>
    <property type="project" value="UniProtKB-EC"/>
</dbReference>
<evidence type="ECO:0000313" key="17">
    <source>
        <dbReference type="Proteomes" id="UP000054321"/>
    </source>
</evidence>
<dbReference type="PANTHER" id="PTHR13145:SF0">
    <property type="entry name" value="E3 UBIQUITIN-PROTEIN LIGASE MARCHF6"/>
    <property type="match status" value="1"/>
</dbReference>
<feature type="transmembrane region" description="Helical" evidence="14">
    <location>
        <begin position="1122"/>
        <end position="1140"/>
    </location>
</feature>
<feature type="compositionally biased region" description="Polar residues" evidence="13">
    <location>
        <begin position="669"/>
        <end position="679"/>
    </location>
</feature>
<feature type="transmembrane region" description="Helical" evidence="14">
    <location>
        <begin position="1428"/>
        <end position="1446"/>
    </location>
</feature>
<dbReference type="FunFam" id="3.30.40.10:FF:000287">
    <property type="entry name" value="RING finger membrane protein"/>
    <property type="match status" value="1"/>
</dbReference>
<dbReference type="PROSITE" id="PS51292">
    <property type="entry name" value="ZF_RING_CH"/>
    <property type="match status" value="1"/>
</dbReference>
<dbReference type="FunCoup" id="A0A0C3HX91">
    <property type="interactions" value="559"/>
</dbReference>
<comment type="catalytic activity">
    <reaction evidence="1">
        <text>S-ubiquitinyl-[E2 ubiquitin-conjugating enzyme]-L-cysteine + [acceptor protein]-L-lysine = [E2 ubiquitin-conjugating enzyme]-L-cysteine + N(6)-ubiquitinyl-[acceptor protein]-L-lysine.</text>
        <dbReference type="EC" id="2.3.2.27"/>
    </reaction>
</comment>